<dbReference type="EMBL" id="CM035418">
    <property type="protein sequence ID" value="KAH7421327.1"/>
    <property type="molecule type" value="Genomic_DNA"/>
</dbReference>
<reference evidence="1" key="1">
    <citation type="submission" date="2021-08" db="EMBL/GenBank/DDBJ databases">
        <title>WGS assembly of Ceratopteris richardii.</title>
        <authorList>
            <person name="Marchant D.B."/>
            <person name="Chen G."/>
            <person name="Jenkins J."/>
            <person name="Shu S."/>
            <person name="Leebens-Mack J."/>
            <person name="Grimwood J."/>
            <person name="Schmutz J."/>
            <person name="Soltis P."/>
            <person name="Soltis D."/>
            <person name="Chen Z.-H."/>
        </authorList>
    </citation>
    <scope>NUCLEOTIDE SEQUENCE</scope>
    <source>
        <strain evidence="1">Whitten #5841</strain>
        <tissue evidence="1">Leaf</tissue>
    </source>
</reference>
<proteinExistence type="predicted"/>
<organism evidence="1 2">
    <name type="scientific">Ceratopteris richardii</name>
    <name type="common">Triangle waterfern</name>
    <dbReference type="NCBI Taxonomy" id="49495"/>
    <lineage>
        <taxon>Eukaryota</taxon>
        <taxon>Viridiplantae</taxon>
        <taxon>Streptophyta</taxon>
        <taxon>Embryophyta</taxon>
        <taxon>Tracheophyta</taxon>
        <taxon>Polypodiopsida</taxon>
        <taxon>Polypodiidae</taxon>
        <taxon>Polypodiales</taxon>
        <taxon>Pteridineae</taxon>
        <taxon>Pteridaceae</taxon>
        <taxon>Parkerioideae</taxon>
        <taxon>Ceratopteris</taxon>
    </lineage>
</organism>
<keyword evidence="2" id="KW-1185">Reference proteome</keyword>
<dbReference type="AlphaFoldDB" id="A0A8T2TDI8"/>
<protein>
    <submittedName>
        <fullName evidence="1">Uncharacterized protein</fullName>
    </submittedName>
</protein>
<name>A0A8T2TDI8_CERRI</name>
<sequence length="39" mass="4484">MLDERWKQHLVIMMESSNCAVVDRSCGYSSICAIYFLAI</sequence>
<dbReference type="Proteomes" id="UP000825935">
    <property type="component" value="Chromosome 13"/>
</dbReference>
<accession>A0A8T2TDI8</accession>
<evidence type="ECO:0000313" key="2">
    <source>
        <dbReference type="Proteomes" id="UP000825935"/>
    </source>
</evidence>
<gene>
    <name evidence="1" type="ORF">KP509_13G051100</name>
</gene>
<comment type="caution">
    <text evidence="1">The sequence shown here is derived from an EMBL/GenBank/DDBJ whole genome shotgun (WGS) entry which is preliminary data.</text>
</comment>
<evidence type="ECO:0000313" key="1">
    <source>
        <dbReference type="EMBL" id="KAH7421327.1"/>
    </source>
</evidence>